<proteinExistence type="predicted"/>
<accession>A0AC58PZ90</accession>
<protein>
    <submittedName>
        <fullName evidence="2">Acrosomal protein KIAA1210 homolog</fullName>
    </submittedName>
</protein>
<name>A0AC58PZ90_CAMBA</name>
<gene>
    <name evidence="2" type="primary">KIAA1210</name>
</gene>
<reference evidence="2" key="1">
    <citation type="submission" date="2025-08" db="UniProtKB">
        <authorList>
            <consortium name="RefSeq"/>
        </authorList>
    </citation>
    <scope>IDENTIFICATION</scope>
    <source>
        <tissue evidence="2">Blood</tissue>
    </source>
</reference>
<dbReference type="Proteomes" id="UP001732780">
    <property type="component" value="Chromosome X"/>
</dbReference>
<evidence type="ECO:0000313" key="1">
    <source>
        <dbReference type="Proteomes" id="UP001732780"/>
    </source>
</evidence>
<organism evidence="1 2">
    <name type="scientific">Camelus bactrianus</name>
    <name type="common">Bactrian camel</name>
    <dbReference type="NCBI Taxonomy" id="9837"/>
    <lineage>
        <taxon>Eukaryota</taxon>
        <taxon>Metazoa</taxon>
        <taxon>Chordata</taxon>
        <taxon>Craniata</taxon>
        <taxon>Vertebrata</taxon>
        <taxon>Euteleostomi</taxon>
        <taxon>Mammalia</taxon>
        <taxon>Eutheria</taxon>
        <taxon>Laurasiatheria</taxon>
        <taxon>Artiodactyla</taxon>
        <taxon>Tylopoda</taxon>
        <taxon>Camelidae</taxon>
        <taxon>Camelus</taxon>
    </lineage>
</organism>
<keyword evidence="1" id="KW-1185">Reference proteome</keyword>
<dbReference type="RefSeq" id="XP_074215350.1">
    <property type="nucleotide sequence ID" value="XM_074359249.1"/>
</dbReference>
<evidence type="ECO:0000313" key="2">
    <source>
        <dbReference type="RefSeq" id="XP_074215350.1"/>
    </source>
</evidence>
<sequence>MEKLEERSGREIRRQRREGWKQGAEFGDLTMAESLSEVSGSVEVLEASDEGKKKSKFKALKSFFGKKKKKEPEEAQGERRLQPSLSSSNINISSLKPIQEDQQSKPRAKSSMRIKALSHDSIFTLEPEPKRSASKTYPSPDVQRGRPLQRSHGFRTLPRAGTGSMHGAVFGAVPRNVPKSTEIPPLRPRQASNSPPLIRSDTISKDSEESSADEESPKSPRKKVSSYKVMTLKKRSFRPSPGPVHSQSLNTIARLPSSSSTRVPVGFSTPANTQGCLDSSAARHKMALNPRKQKKKSFQVKPKQEESSLPLVSEEEKSTTRPKEADQRRPKRDSAGPSSQKQSNRAEIYEKKTTDQAANKDAAGSQSYPLSPVYGRRRGRRGLSTLGTNERGSRRRSFKQSSRALGLGDRAGSPPADKTSRDSPFWHLPLEKQVVEQRTTPQTESAAPLELFSDKNDVGRRNAGVDFDARKASASQSIPEDLQESMVTGLSPYHEDGAAGAKKTEARAALSPVVENLSTTQDVIFSVPVKDQVFMDPSDIQSEEEGASSFDRKSVRFKVKSAQNPCREKPPGNVLQAFTASVSGTVSALADRGSSAEGKPPRSFSRSLGKPRPEAVASGSESTSEAGSGAEQRRARGYSSQPSGKSKKGQEVSPESESSAVELSGAEQRRAPRYSSRSLGKPEAEAGFSDSESASEEGSGSAQRPAPRHSFPSLRKSKGGQEVFAESSFVEHMSSSDEQLAPRCAPQALGESEDDPSTGSSSYVEKYNSAEDWSSSEEDLPPRCPSQALGRPKDQEEVSSVSKNAPEVSGVSVEQMPPRRPFQSWVSPKLQQQASAGPKSAAGEWDISVEPLPPRVPSKRLMRLKVEQPVSAGPEVTTTSERITSVELLPSRHPSHPPTKPIAEQDISACPESTAVEGNMSRELLPPRRPSQALVRPVVEHQFSSGAESAMVEKSISTELLLPRHHSQPLMRPLAQQHVSAGPESAVAEGSISREPLPSKVLAQPLMNAKAEHNVFSDLEGVSAEQIIPVETLLPKYSPQSLTNPQAQKIFSKNTAVEEGMFGELLPPRHSFQQSWVSPKFEQQASAGPESAAMEWGISMEPLPPRVPSQPLARPVVKQAISAGPESVPSTELPLAKHSWSIVRRKVRQMSSLESAAVEVGISGRPLPPRHPAQVAKKSKIQEMSSRLESSTGEEDTSKKMVLSKRPSQSFVKFMAQQIFSESPAVEEGNYVDPLFSNPPSKSMLRPKVEHQVFSGWESADTEGGSSSKLLPMKSPLEGLRRPEGSQEVFAHSESGHVKWSSSKDQQPPRHLAPTLGKLEYQQEISSASERSRGEWRSSEEQLPCRRPFQAEDEAEFQPQTFSTGPVSAPAEGRGSEERLPPRHTFQALADPEYQQQVYSSSVSAAAEETISESKPSCWSLPRDPTSPNKTKKRSQSSENLIKNTPTPATKPVKFTVTPAWQASISEGTYSKEEALGSGAQNNSHSNSPTNGADVENLFGVRLRRTSSSQKGKSGKQDFTKHPSHSLGPISSSIGRGQQIRRRASTGLLGSAQSLPTASNFAERLQRRPKSESMGKKQPAYRTPGKAPGQQSDCATSEPAWITMVKQKQGSFQANIPAKEPKTKNRAGAKPETKEPRYWRAGLANENQSRRIFSSNVNRQEKMVRMKLPTSTKAGFEDDKILQVHSMKKETRRSSTLPVTLQQPVEPAEPVWFSLAKKKAKAWSQMAEIIK</sequence>